<dbReference type="InterPro" id="IPR015422">
    <property type="entry name" value="PyrdxlP-dep_Trfase_small"/>
</dbReference>
<dbReference type="Pfam" id="PF00266">
    <property type="entry name" value="Aminotran_5"/>
    <property type="match status" value="1"/>
</dbReference>
<dbReference type="PANTHER" id="PTHR43686:SF1">
    <property type="entry name" value="AMINOTRAN_5 DOMAIN-CONTAINING PROTEIN"/>
    <property type="match status" value="1"/>
</dbReference>
<dbReference type="EMBL" id="REGN01005620">
    <property type="protein sequence ID" value="RNA12769.1"/>
    <property type="molecule type" value="Genomic_DNA"/>
</dbReference>
<comment type="caution">
    <text evidence="2">The sequence shown here is derived from an EMBL/GenBank/DDBJ whole genome shotgun (WGS) entry which is preliminary data.</text>
</comment>
<reference evidence="2 3" key="1">
    <citation type="journal article" date="2018" name="Sci. Rep.">
        <title>Genomic signatures of local adaptation to the degree of environmental predictability in rotifers.</title>
        <authorList>
            <person name="Franch-Gras L."/>
            <person name="Hahn C."/>
            <person name="Garcia-Roger E.M."/>
            <person name="Carmona M.J."/>
            <person name="Serra M."/>
            <person name="Gomez A."/>
        </authorList>
    </citation>
    <scope>NUCLEOTIDE SEQUENCE [LARGE SCALE GENOMIC DNA]</scope>
    <source>
        <strain evidence="2">HYR1</strain>
    </source>
</reference>
<dbReference type="SUPFAM" id="SSF53383">
    <property type="entry name" value="PLP-dependent transferases"/>
    <property type="match status" value="1"/>
</dbReference>
<name>A0A3M7QND1_BRAPC</name>
<feature type="domain" description="Aminotransferase class V" evidence="1">
    <location>
        <begin position="138"/>
        <end position="389"/>
    </location>
</feature>
<gene>
    <name evidence="2" type="ORF">BpHYR1_029545</name>
</gene>
<dbReference type="Gene3D" id="3.90.1150.10">
    <property type="entry name" value="Aspartate Aminotransferase, domain 1"/>
    <property type="match status" value="1"/>
</dbReference>
<dbReference type="InterPro" id="IPR015424">
    <property type="entry name" value="PyrdxlP-dep_Trfase"/>
</dbReference>
<proteinExistence type="predicted"/>
<dbReference type="STRING" id="10195.A0A3M7QND1"/>
<accession>A0A3M7QND1</accession>
<dbReference type="Gene3D" id="3.40.640.10">
    <property type="entry name" value="Type I PLP-dependent aspartate aminotransferase-like (Major domain)"/>
    <property type="match status" value="2"/>
</dbReference>
<evidence type="ECO:0000313" key="3">
    <source>
        <dbReference type="Proteomes" id="UP000276133"/>
    </source>
</evidence>
<keyword evidence="3" id="KW-1185">Reference proteome</keyword>
<protein>
    <submittedName>
        <fullName evidence="2">Putative cysteine desulfurase</fullName>
    </submittedName>
</protein>
<dbReference type="OrthoDB" id="420046at2759"/>
<organism evidence="2 3">
    <name type="scientific">Brachionus plicatilis</name>
    <name type="common">Marine rotifer</name>
    <name type="synonym">Brachionus muelleri</name>
    <dbReference type="NCBI Taxonomy" id="10195"/>
    <lineage>
        <taxon>Eukaryota</taxon>
        <taxon>Metazoa</taxon>
        <taxon>Spiralia</taxon>
        <taxon>Gnathifera</taxon>
        <taxon>Rotifera</taxon>
        <taxon>Eurotatoria</taxon>
        <taxon>Monogononta</taxon>
        <taxon>Pseudotrocha</taxon>
        <taxon>Ploima</taxon>
        <taxon>Brachionidae</taxon>
        <taxon>Brachionus</taxon>
    </lineage>
</organism>
<dbReference type="InterPro" id="IPR000192">
    <property type="entry name" value="Aminotrans_V_dom"/>
</dbReference>
<sequence>MSKNHHPQSKDRKKYESMYDLIAKSEIGNKEVFRTPFGLRKIVYCDYTASGRALSFIEDFIRNEVLREYANTHSTATVSAVQTTIFRNEARDIIKSCVNASDEDVLLFVGSGVTGAIHKLIGALAFTEPPMIYANEADNGSIDFVDLERKLKQYKNDRRIKIGSFTAASNVTGIVCDTERLTCLLHKYGFLSFWDYATAAPHIKIDMNPKISADIEIDYEEQAFKDAIFLSPHKFVGGPQTPGILVAKKKLFRNKVPNAGGGGTVVYVTKEDHKYLKDIEEREEGGTPAIVESIRAGLVFQLKNAVGVNNILKREHYYTKKAIKFLSKIPNLHLLGSLSVERLSIFSFLIKHNQSGYYLHSNFVGVLLNDLFGIQSRSGCACAGPYAAYLIGMRPELSKHFEEILVKNDSIDRYLLKISHDLSKAKLLKPGFTRFNLSFFFDENRVDFILNAIKFVCEHGWRFLTLYKFNLETGTYRHRNFKELADRKKLSNINYRDNSFNFKKESYKSDDSDCPSSDQEVLRAAFKALELTQEPVDMTDERQLFSKTTSKLRWFLLSSEAYGIIHGISSLYNNEIVSPIFVPRKYSLSSDQLNKLYDVFKYEKLKSNEEDGEGYTEFADRFFSNPDSVTMAKLVTSKSGRSTSRKSKTSVDYCEDCNPGFYAEEEVKFSKVKANELRSYPNLKDTDFSKTDTYHDFNRQNSFPKYYDKRANESEELKKKHNSTSKSGSYKNEIDFDLSKLSNGNLKEIADHLDEQSVRRFKEMLKSRFAKRINV</sequence>
<evidence type="ECO:0000313" key="2">
    <source>
        <dbReference type="EMBL" id="RNA12769.1"/>
    </source>
</evidence>
<evidence type="ECO:0000259" key="1">
    <source>
        <dbReference type="Pfam" id="PF00266"/>
    </source>
</evidence>
<dbReference type="PANTHER" id="PTHR43686">
    <property type="entry name" value="SULFURTRANSFERASE-RELATED"/>
    <property type="match status" value="1"/>
</dbReference>
<dbReference type="InterPro" id="IPR015421">
    <property type="entry name" value="PyrdxlP-dep_Trfase_major"/>
</dbReference>
<dbReference type="AlphaFoldDB" id="A0A3M7QND1"/>
<dbReference type="Proteomes" id="UP000276133">
    <property type="component" value="Unassembled WGS sequence"/>
</dbReference>